<dbReference type="EMBL" id="FSRC01000001">
    <property type="protein sequence ID" value="SIN74435.1"/>
    <property type="molecule type" value="Genomic_DNA"/>
</dbReference>
<proteinExistence type="predicted"/>
<dbReference type="AlphaFoldDB" id="A0A1N6DUG0"/>
<name>A0A1N6DUG0_9BACT</name>
<dbReference type="Proteomes" id="UP000185221">
    <property type="component" value="Unassembled WGS sequence"/>
</dbReference>
<evidence type="ECO:0000313" key="2">
    <source>
        <dbReference type="Proteomes" id="UP000185221"/>
    </source>
</evidence>
<organism evidence="1 2">
    <name type="scientific">Algoriphagus halophilus</name>
    <dbReference type="NCBI Taxonomy" id="226505"/>
    <lineage>
        <taxon>Bacteria</taxon>
        <taxon>Pseudomonadati</taxon>
        <taxon>Bacteroidota</taxon>
        <taxon>Cytophagia</taxon>
        <taxon>Cytophagales</taxon>
        <taxon>Cyclobacteriaceae</taxon>
        <taxon>Algoriphagus</taxon>
    </lineage>
</organism>
<keyword evidence="2" id="KW-1185">Reference proteome</keyword>
<sequence length="44" mass="4939">MPSELQVGGVAFGALIKGIKFLFLRLNDCCPSIDFYKFEKIEIS</sequence>
<gene>
    <name evidence="1" type="ORF">SAMN05444394_1407</name>
</gene>
<evidence type="ECO:0000313" key="1">
    <source>
        <dbReference type="EMBL" id="SIN74435.1"/>
    </source>
</evidence>
<protein>
    <submittedName>
        <fullName evidence="1">Uncharacterized protein</fullName>
    </submittedName>
</protein>
<accession>A0A1N6DUG0</accession>
<dbReference type="STRING" id="226505.SAMN05444394_1407"/>
<reference evidence="2" key="1">
    <citation type="submission" date="2016-11" db="EMBL/GenBank/DDBJ databases">
        <authorList>
            <person name="Varghese N."/>
            <person name="Submissions S."/>
        </authorList>
    </citation>
    <scope>NUCLEOTIDE SEQUENCE [LARGE SCALE GENOMIC DNA]</scope>
    <source>
        <strain evidence="2">DSM 15292</strain>
    </source>
</reference>